<dbReference type="Pfam" id="PF14383">
    <property type="entry name" value="VARLMGL"/>
    <property type="match status" value="1"/>
</dbReference>
<feature type="domain" description="DUF3741" evidence="2">
    <location>
        <begin position="97"/>
        <end position="111"/>
    </location>
</feature>
<accession>A0ABR2E9I9</accession>
<evidence type="ECO:0000313" key="4">
    <source>
        <dbReference type="Proteomes" id="UP001472677"/>
    </source>
</evidence>
<organism evidence="3 4">
    <name type="scientific">Hibiscus sabdariffa</name>
    <name type="common">roselle</name>
    <dbReference type="NCBI Taxonomy" id="183260"/>
    <lineage>
        <taxon>Eukaryota</taxon>
        <taxon>Viridiplantae</taxon>
        <taxon>Streptophyta</taxon>
        <taxon>Embryophyta</taxon>
        <taxon>Tracheophyta</taxon>
        <taxon>Spermatophyta</taxon>
        <taxon>Magnoliopsida</taxon>
        <taxon>eudicotyledons</taxon>
        <taxon>Gunneridae</taxon>
        <taxon>Pentapetalae</taxon>
        <taxon>rosids</taxon>
        <taxon>malvids</taxon>
        <taxon>Malvales</taxon>
        <taxon>Malvaceae</taxon>
        <taxon>Malvoideae</taxon>
        <taxon>Hibiscus</taxon>
    </lineage>
</organism>
<protein>
    <recommendedName>
        <fullName evidence="2">DUF3741 domain-containing protein</fullName>
    </recommendedName>
</protein>
<evidence type="ECO:0000313" key="3">
    <source>
        <dbReference type="EMBL" id="KAK8556217.1"/>
    </source>
</evidence>
<sequence>MSQLRWRESHRLVGAGQIPWVACLPFSASFPNITNAPSLSPVVRTIHTDGEEQRKEAAHDEERPKDAKLSIRSRTVPVEIRPSLSVESENENRRHALVARLMGLDKFPPTQESSAGAGAGKRVKMQQLGAVEKCDEELKALQRIIEVVKTSISVGLGEENYELSKQTA</sequence>
<keyword evidence="4" id="KW-1185">Reference proteome</keyword>
<proteinExistence type="predicted"/>
<evidence type="ECO:0000259" key="2">
    <source>
        <dbReference type="Pfam" id="PF14383"/>
    </source>
</evidence>
<dbReference type="PANTHER" id="PTHR37234:SF1">
    <property type="entry name" value="OS03G0319200 PROTEIN"/>
    <property type="match status" value="1"/>
</dbReference>
<dbReference type="EMBL" id="JBBPBM010000017">
    <property type="protein sequence ID" value="KAK8556217.1"/>
    <property type="molecule type" value="Genomic_DNA"/>
</dbReference>
<feature type="region of interest" description="Disordered" evidence="1">
    <location>
        <begin position="50"/>
        <end position="71"/>
    </location>
</feature>
<evidence type="ECO:0000256" key="1">
    <source>
        <dbReference type="SAM" id="MobiDB-lite"/>
    </source>
</evidence>
<dbReference type="Proteomes" id="UP001472677">
    <property type="component" value="Unassembled WGS sequence"/>
</dbReference>
<reference evidence="3 4" key="1">
    <citation type="journal article" date="2024" name="G3 (Bethesda)">
        <title>Genome assembly of Hibiscus sabdariffa L. provides insights into metabolisms of medicinal natural products.</title>
        <authorList>
            <person name="Kim T."/>
        </authorList>
    </citation>
    <scope>NUCLEOTIDE SEQUENCE [LARGE SCALE GENOMIC DNA]</scope>
    <source>
        <strain evidence="3">TK-2024</strain>
        <tissue evidence="3">Old leaves</tissue>
    </source>
</reference>
<feature type="compositionally biased region" description="Basic and acidic residues" evidence="1">
    <location>
        <begin position="50"/>
        <end position="69"/>
    </location>
</feature>
<dbReference type="InterPro" id="IPR032795">
    <property type="entry name" value="DUF3741-assoc"/>
</dbReference>
<gene>
    <name evidence="3" type="ORF">V6N12_002628</name>
</gene>
<dbReference type="PANTHER" id="PTHR37234">
    <property type="entry name" value="OS03G0319200 PROTEIN"/>
    <property type="match status" value="1"/>
</dbReference>
<comment type="caution">
    <text evidence="3">The sequence shown here is derived from an EMBL/GenBank/DDBJ whole genome shotgun (WGS) entry which is preliminary data.</text>
</comment>
<name>A0ABR2E9I9_9ROSI</name>